<dbReference type="GO" id="GO:0030003">
    <property type="term" value="P:intracellular monoatomic cation homeostasis"/>
    <property type="evidence" value="ECO:0007669"/>
    <property type="project" value="UniProtKB-ARBA"/>
</dbReference>
<dbReference type="EMBL" id="MCGO01000008">
    <property type="protein sequence ID" value="ORY49867.1"/>
    <property type="molecule type" value="Genomic_DNA"/>
</dbReference>
<evidence type="ECO:0000259" key="9">
    <source>
        <dbReference type="Pfam" id="PF16916"/>
    </source>
</evidence>
<evidence type="ECO:0000313" key="10">
    <source>
        <dbReference type="EMBL" id="ORY49867.1"/>
    </source>
</evidence>
<dbReference type="SUPFAM" id="SSF160240">
    <property type="entry name" value="Cation efflux protein cytoplasmic domain-like"/>
    <property type="match status" value="2"/>
</dbReference>
<dbReference type="InterPro" id="IPR058533">
    <property type="entry name" value="Cation_efflux_TM"/>
</dbReference>
<dbReference type="FunFam" id="1.20.1510.10:FF:000006">
    <property type="entry name" value="Divalent cation efflux transporter"/>
    <property type="match status" value="1"/>
</dbReference>
<dbReference type="STRING" id="329046.A0A1Y2CSC1"/>
<keyword evidence="5" id="KW-1133">Transmembrane helix</keyword>
<comment type="caution">
    <text evidence="10">The sequence shown here is derived from an EMBL/GenBank/DDBJ whole genome shotgun (WGS) entry which is preliminary data.</text>
</comment>
<dbReference type="PANTHER" id="PTHR43840">
    <property type="entry name" value="MITOCHONDRIAL METAL TRANSPORTER 1-RELATED"/>
    <property type="match status" value="1"/>
</dbReference>
<feature type="domain" description="Cation efflux protein cytoplasmic" evidence="9">
    <location>
        <begin position="304"/>
        <end position="378"/>
    </location>
</feature>
<name>A0A1Y2CSC1_9FUNG</name>
<keyword evidence="3" id="KW-0813">Transport</keyword>
<keyword evidence="4" id="KW-0812">Transmembrane</keyword>
<keyword evidence="11" id="KW-1185">Reference proteome</keyword>
<dbReference type="InterPro" id="IPR050291">
    <property type="entry name" value="CDF_Transporter"/>
</dbReference>
<feature type="compositionally biased region" description="Basic and acidic residues" evidence="7">
    <location>
        <begin position="730"/>
        <end position="750"/>
    </location>
</feature>
<dbReference type="GO" id="GO:0008324">
    <property type="term" value="F:monoatomic cation transmembrane transporter activity"/>
    <property type="evidence" value="ECO:0007669"/>
    <property type="project" value="InterPro"/>
</dbReference>
<dbReference type="PANTHER" id="PTHR43840:SF15">
    <property type="entry name" value="MITOCHONDRIAL METAL TRANSPORTER 1-RELATED"/>
    <property type="match status" value="1"/>
</dbReference>
<evidence type="ECO:0000256" key="4">
    <source>
        <dbReference type="ARBA" id="ARBA00022692"/>
    </source>
</evidence>
<dbReference type="OrthoDB" id="435980at2759"/>
<dbReference type="Gene3D" id="3.30.70.1350">
    <property type="entry name" value="Cation efflux protein, cytoplasmic domain"/>
    <property type="match status" value="2"/>
</dbReference>
<dbReference type="InterPro" id="IPR027470">
    <property type="entry name" value="Cation_efflux_CTD"/>
</dbReference>
<accession>A0A1Y2CSC1</accession>
<proteinExistence type="inferred from homology"/>
<dbReference type="GO" id="GO:0016020">
    <property type="term" value="C:membrane"/>
    <property type="evidence" value="ECO:0007669"/>
    <property type="project" value="UniProtKB-SubCell"/>
</dbReference>
<organism evidence="10 11">
    <name type="scientific">Rhizoclosmatium globosum</name>
    <dbReference type="NCBI Taxonomy" id="329046"/>
    <lineage>
        <taxon>Eukaryota</taxon>
        <taxon>Fungi</taxon>
        <taxon>Fungi incertae sedis</taxon>
        <taxon>Chytridiomycota</taxon>
        <taxon>Chytridiomycota incertae sedis</taxon>
        <taxon>Chytridiomycetes</taxon>
        <taxon>Chytridiales</taxon>
        <taxon>Chytriomycetaceae</taxon>
        <taxon>Rhizoclosmatium</taxon>
    </lineage>
</organism>
<evidence type="ECO:0000256" key="5">
    <source>
        <dbReference type="ARBA" id="ARBA00022989"/>
    </source>
</evidence>
<feature type="compositionally biased region" description="Polar residues" evidence="7">
    <location>
        <begin position="47"/>
        <end position="62"/>
    </location>
</feature>
<evidence type="ECO:0000256" key="6">
    <source>
        <dbReference type="ARBA" id="ARBA00023136"/>
    </source>
</evidence>
<dbReference type="Proteomes" id="UP000193642">
    <property type="component" value="Unassembled WGS sequence"/>
</dbReference>
<comment type="subcellular location">
    <subcellularLocation>
        <location evidence="1">Membrane</location>
        <topology evidence="1">Multi-pass membrane protein</topology>
    </subcellularLocation>
</comment>
<dbReference type="Pfam" id="PF16916">
    <property type="entry name" value="ZT_dimer"/>
    <property type="match status" value="1"/>
</dbReference>
<sequence length="857" mass="93033">MSRFSRHSTFTFKSRIRINHASYLPRLGSPLNLRLFHVAIRHNYPGNNYSGTNSTATQSSLSDEAKKQQEKEGTQVTLVGLGSNVALTIGKGIGGVVFGSASLIADAVHSLSDLVSDGVALAAYKRARRERDALYPYGHGKLEPLGSLTISTLLLAAGIGTGLHSVDVLRDLLTSMPDFATAVSHTQQQLTLGLHSLNEPKIAAAALSLAGLSIAVKEALFHWTLRIGRKQNSQILIANAYHHRADSASGLVALGGVAGAYFGYAWMDPVGGLLVSGLIVQQSISMISPALRELRDGADLEVVQKVEDVLKRVQAEDKNITGFHSIRARKMGPEALVDLQVQVNPRITVSLAHQISENARHAITNQVPGISEVLIHVDVDAPDHNAAPPTATSVPTSDIEDDIIKKTLRGMESEVKRISHLQVHYLSGGMEIDAEIVLNNPENLSLNEAIAIALKVQDKLMSFPGVISADVHLETNEDHYIGRDGNPVSKRWKRGKDHMQPNHVSLRNVSTQFDQAAKFHSPARLVRAVFPKQSSGVESQASAIPHVAITTTTDKCSKTQAPYSHNFDVKVPLVTLDEATRQLNEYLDKRLQTQTCNGTTKDSYIFKRPRNGFRLPPYGSPPSSPHPRRFFVQVQENPQLVSLPSPPTGKYLDGGLLINVGNSALRSDDSPNFQKVSTLSSQIKELFNISNDTPLFLYYSDSNGEAIPLVNDLDFQNLATHSPHITVETQTKRSELVRKSRKDKDSHDPAILDVATVKMETEETSENSEKDDKMPGSYSKVHLEGYVFHFDVVGLLAVYLHRAKNTLKEQAQSAKEQAQAGAQAAASAAEIHAHTAASVAAAQAQAAASFAASQASK</sequence>
<feature type="region of interest" description="Disordered" evidence="7">
    <location>
        <begin position="47"/>
        <end position="69"/>
    </location>
</feature>
<feature type="region of interest" description="Disordered" evidence="7">
    <location>
        <begin position="729"/>
        <end position="750"/>
    </location>
</feature>
<gene>
    <name evidence="10" type="ORF">BCR33DRAFT_781400</name>
</gene>
<keyword evidence="6" id="KW-0472">Membrane</keyword>
<evidence type="ECO:0000256" key="2">
    <source>
        <dbReference type="ARBA" id="ARBA00008114"/>
    </source>
</evidence>
<evidence type="ECO:0000256" key="7">
    <source>
        <dbReference type="SAM" id="MobiDB-lite"/>
    </source>
</evidence>
<protein>
    <submittedName>
        <fullName evidence="10">Uncharacterized protein</fullName>
    </submittedName>
</protein>
<evidence type="ECO:0000259" key="8">
    <source>
        <dbReference type="Pfam" id="PF01545"/>
    </source>
</evidence>
<dbReference type="InterPro" id="IPR036837">
    <property type="entry name" value="Cation_efflux_CTD_sf"/>
</dbReference>
<feature type="domain" description="Cation efflux protein transmembrane" evidence="8">
    <location>
        <begin position="78"/>
        <end position="294"/>
    </location>
</feature>
<evidence type="ECO:0000256" key="1">
    <source>
        <dbReference type="ARBA" id="ARBA00004141"/>
    </source>
</evidence>
<dbReference type="SUPFAM" id="SSF161111">
    <property type="entry name" value="Cation efflux protein transmembrane domain-like"/>
    <property type="match status" value="1"/>
</dbReference>
<dbReference type="GO" id="GO:0098771">
    <property type="term" value="P:inorganic ion homeostasis"/>
    <property type="evidence" value="ECO:0007669"/>
    <property type="project" value="UniProtKB-ARBA"/>
</dbReference>
<feature type="region of interest" description="Disordered" evidence="7">
    <location>
        <begin position="757"/>
        <end position="776"/>
    </location>
</feature>
<dbReference type="InterPro" id="IPR027469">
    <property type="entry name" value="Cation_efflux_TMD_sf"/>
</dbReference>
<evidence type="ECO:0000256" key="3">
    <source>
        <dbReference type="ARBA" id="ARBA00022448"/>
    </source>
</evidence>
<evidence type="ECO:0000313" key="11">
    <source>
        <dbReference type="Proteomes" id="UP000193642"/>
    </source>
</evidence>
<dbReference type="AlphaFoldDB" id="A0A1Y2CSC1"/>
<dbReference type="InterPro" id="IPR002524">
    <property type="entry name" value="Cation_efflux"/>
</dbReference>
<reference evidence="10 11" key="1">
    <citation type="submission" date="2016-07" db="EMBL/GenBank/DDBJ databases">
        <title>Pervasive Adenine N6-methylation of Active Genes in Fungi.</title>
        <authorList>
            <consortium name="DOE Joint Genome Institute"/>
            <person name="Mondo S.J."/>
            <person name="Dannebaum R.O."/>
            <person name="Kuo R.C."/>
            <person name="Labutti K."/>
            <person name="Haridas S."/>
            <person name="Kuo A."/>
            <person name="Salamov A."/>
            <person name="Ahrendt S.R."/>
            <person name="Lipzen A."/>
            <person name="Sullivan W."/>
            <person name="Andreopoulos W.B."/>
            <person name="Clum A."/>
            <person name="Lindquist E."/>
            <person name="Daum C."/>
            <person name="Ramamoorthy G.K."/>
            <person name="Gryganskyi A."/>
            <person name="Culley D."/>
            <person name="Magnuson J.K."/>
            <person name="James T.Y."/>
            <person name="O'Malley M.A."/>
            <person name="Stajich J.E."/>
            <person name="Spatafora J.W."/>
            <person name="Visel A."/>
            <person name="Grigoriev I.V."/>
        </authorList>
    </citation>
    <scope>NUCLEOTIDE SEQUENCE [LARGE SCALE GENOMIC DNA]</scope>
    <source>
        <strain evidence="10 11">JEL800</strain>
    </source>
</reference>
<dbReference type="NCBIfam" id="TIGR01297">
    <property type="entry name" value="CDF"/>
    <property type="match status" value="1"/>
</dbReference>
<dbReference type="Pfam" id="PF01545">
    <property type="entry name" value="Cation_efflux"/>
    <property type="match status" value="1"/>
</dbReference>
<dbReference type="Gene3D" id="1.20.1510.10">
    <property type="entry name" value="Cation efflux protein transmembrane domain"/>
    <property type="match status" value="1"/>
</dbReference>
<comment type="similarity">
    <text evidence="2">Belongs to the cation diffusion facilitator (CDF) transporter (TC 2.A.4) family.</text>
</comment>